<organism evidence="2">
    <name type="scientific">hydrothermal vent metagenome</name>
    <dbReference type="NCBI Taxonomy" id="652676"/>
    <lineage>
        <taxon>unclassified sequences</taxon>
        <taxon>metagenomes</taxon>
        <taxon>ecological metagenomes</taxon>
    </lineage>
</organism>
<dbReference type="GO" id="GO:0120147">
    <property type="term" value="F:formylglycine-generating oxidase activity"/>
    <property type="evidence" value="ECO:0007669"/>
    <property type="project" value="TreeGrafter"/>
</dbReference>
<dbReference type="PANTHER" id="PTHR23150">
    <property type="entry name" value="SULFATASE MODIFYING FACTOR 1, 2"/>
    <property type="match status" value="1"/>
</dbReference>
<dbReference type="Gene3D" id="3.90.1580.10">
    <property type="entry name" value="paralog of FGE (formylglycine-generating enzyme)"/>
    <property type="match status" value="1"/>
</dbReference>
<dbReference type="PANTHER" id="PTHR23150:SF35">
    <property type="entry name" value="BLL6746 PROTEIN"/>
    <property type="match status" value="1"/>
</dbReference>
<dbReference type="GO" id="GO:0016301">
    <property type="term" value="F:kinase activity"/>
    <property type="evidence" value="ECO:0007669"/>
    <property type="project" value="UniProtKB-KW"/>
</dbReference>
<feature type="domain" description="Sulfatase-modifying factor enzyme-like" evidence="1">
    <location>
        <begin position="293"/>
        <end position="563"/>
    </location>
</feature>
<evidence type="ECO:0000259" key="1">
    <source>
        <dbReference type="Pfam" id="PF03781"/>
    </source>
</evidence>
<protein>
    <submittedName>
        <fullName evidence="2">Serine/threonine kinase</fullName>
    </submittedName>
</protein>
<keyword evidence="2" id="KW-0808">Transferase</keyword>
<dbReference type="InterPro" id="IPR042095">
    <property type="entry name" value="SUMF_sf"/>
</dbReference>
<accession>A0A3B0WMW4</accession>
<reference evidence="2" key="1">
    <citation type="submission" date="2018-06" db="EMBL/GenBank/DDBJ databases">
        <authorList>
            <person name="Zhirakovskaya E."/>
        </authorList>
    </citation>
    <scope>NUCLEOTIDE SEQUENCE</scope>
</reference>
<name>A0A3B0WMW4_9ZZZZ</name>
<feature type="non-terminal residue" evidence="2">
    <location>
        <position position="1"/>
    </location>
</feature>
<evidence type="ECO:0000313" key="2">
    <source>
        <dbReference type="EMBL" id="VAW45676.1"/>
    </source>
</evidence>
<sequence length="567" mass="64557">PPAVLETVEIPNWLANKDDYDLSNLTADDLLNLAKISHQQSHDFFPDNQNTLVYLLKAKELGVESTEIEQLLTTLHASLYDQAEQAINNYDAQNLTALTARLKSIDNQDPKITVYTNQIGVIYTLQRLSGEISGHIENNRLYEADQNDAVHTLISALNVDATYQPLLNLKIQTLNQIQVQALRAAQELDFSIADTQVSIMRELDSNHDITTATITDIQAQKQNRFTYLDQQFYTAINNLNLNRAANMIEELGELEIAVAQMSGYQALFEKTRIYGPHEISDEFNDILNTGGTGPSMVVMPTGNFYMGTQTGAKHQRPRHLVQINYGFAVAKHEVTVREFQQFISATNYKTTAEKNNRADIYDEGTGRFKDKFNINWRHDFLGKLADSNLPVIHVSWQDAKAYADWLSSATGESYRLPSETEFEYLLNANNAKIYPWGDDEPTQIWGNFSGAKDKFKRSRIKWREGFNDYEDGYWGPAPVGSFIQSLFGLYDLSGNVMEWVEDCWHDSYTRAPRDGSAWVNRGCDNRVIRGGNWASAIEEYQIHHRVNAEVKRTDPRIGFRVAKTFNY</sequence>
<dbReference type="InterPro" id="IPR051043">
    <property type="entry name" value="Sulfatase_Mod_Factor_Kinase"/>
</dbReference>
<dbReference type="Pfam" id="PF03781">
    <property type="entry name" value="FGE-sulfatase"/>
    <property type="match status" value="1"/>
</dbReference>
<dbReference type="InterPro" id="IPR005532">
    <property type="entry name" value="SUMF_dom"/>
</dbReference>
<dbReference type="AlphaFoldDB" id="A0A3B0WMW4"/>
<dbReference type="EMBL" id="UOFA01000218">
    <property type="protein sequence ID" value="VAW45676.1"/>
    <property type="molecule type" value="Genomic_DNA"/>
</dbReference>
<gene>
    <name evidence="2" type="ORF">MNBD_GAMMA02-1511</name>
</gene>
<keyword evidence="2" id="KW-0418">Kinase</keyword>
<dbReference type="InterPro" id="IPR016187">
    <property type="entry name" value="CTDL_fold"/>
</dbReference>
<dbReference type="SUPFAM" id="SSF56436">
    <property type="entry name" value="C-type lectin-like"/>
    <property type="match status" value="1"/>
</dbReference>
<proteinExistence type="predicted"/>